<feature type="non-terminal residue" evidence="1">
    <location>
        <position position="1"/>
    </location>
</feature>
<reference evidence="1" key="1">
    <citation type="journal article" date="2015" name="Nature">
        <title>Complex archaea that bridge the gap between prokaryotes and eukaryotes.</title>
        <authorList>
            <person name="Spang A."/>
            <person name="Saw J.H."/>
            <person name="Jorgensen S.L."/>
            <person name="Zaremba-Niedzwiedzka K."/>
            <person name="Martijn J."/>
            <person name="Lind A.E."/>
            <person name="van Eijk R."/>
            <person name="Schleper C."/>
            <person name="Guy L."/>
            <person name="Ettema T.J."/>
        </authorList>
    </citation>
    <scope>NUCLEOTIDE SEQUENCE</scope>
</reference>
<organism evidence="1">
    <name type="scientific">marine sediment metagenome</name>
    <dbReference type="NCBI Taxonomy" id="412755"/>
    <lineage>
        <taxon>unclassified sequences</taxon>
        <taxon>metagenomes</taxon>
        <taxon>ecological metagenomes</taxon>
    </lineage>
</organism>
<dbReference type="AlphaFoldDB" id="A0A0F9C4E8"/>
<evidence type="ECO:0000313" key="1">
    <source>
        <dbReference type="EMBL" id="KKL21142.1"/>
    </source>
</evidence>
<name>A0A0F9C4E8_9ZZZZ</name>
<accession>A0A0F9C4E8</accession>
<proteinExistence type="predicted"/>
<comment type="caution">
    <text evidence="1">The sequence shown here is derived from an EMBL/GenBank/DDBJ whole genome shotgun (WGS) entry which is preliminary data.</text>
</comment>
<dbReference type="EMBL" id="LAZR01037839">
    <property type="protein sequence ID" value="KKL21142.1"/>
    <property type="molecule type" value="Genomic_DNA"/>
</dbReference>
<gene>
    <name evidence="1" type="ORF">LCGC14_2448420</name>
</gene>
<feature type="non-terminal residue" evidence="1">
    <location>
        <position position="517"/>
    </location>
</feature>
<protein>
    <submittedName>
        <fullName evidence="1">Uncharacterized protein</fullName>
    </submittedName>
</protein>
<sequence length="517" mass="58972">ITTGWNNDWGQEYTSMPELENSLIDYGGSFDSGILSEELTGKEDSNKKLIEDEFDGEFEGNYVDGSWFSNPYESENFDFSRMYNSDIHTTDNTGYYNFYDYDGGTYDPSQYVVFKNELSNFAPDTSNSTLSGIYQSGNVPYNAPPNYYIEDPVFFQQGSGSGSLSDTHQNDGNYYTLIPKEYFVAGHWMGDEWVDDIWLWDLDARLDVDSSLQGKDVYLSFAISTTNDQKATFSIDGNSIQYTGVTIQDSRLFIQSFDINNIWIRASHNNPLRLPFETRIIYFKIEKAGVMAPGYRSYEDVTFNEIVSALDDWDEYITSYTDFAEDFGLEFTFELPAVGMNALEQIYVSFDASMVSTYDEQFKMSILIYNFTNNDWEALPMGPISSGKYINTLQWYDNLWRIGDDPLKPPSDDNFRPTWATTSNTSIQTISFGETFPNTISSSEIVFDSSIESGGNFLNNTVDNPNFVKDGSKAEFNFIRYFDTTSYQANKFSLYGLVINPDILFTSTDSNFPLVEE</sequence>